<comment type="catalytic activity">
    <reaction evidence="3">
        <text>GTP + H2O = GDP + phosphate + H(+)</text>
        <dbReference type="Rhea" id="RHEA:19669"/>
        <dbReference type="ChEBI" id="CHEBI:15377"/>
        <dbReference type="ChEBI" id="CHEBI:15378"/>
        <dbReference type="ChEBI" id="CHEBI:37565"/>
        <dbReference type="ChEBI" id="CHEBI:43474"/>
        <dbReference type="ChEBI" id="CHEBI:58189"/>
    </reaction>
    <physiologicalReaction direction="left-to-right" evidence="3">
        <dbReference type="Rhea" id="RHEA:19670"/>
    </physiologicalReaction>
</comment>
<dbReference type="EMBL" id="CABDUW010003327">
    <property type="protein sequence ID" value="VTJ89055.1"/>
    <property type="molecule type" value="Genomic_DNA"/>
</dbReference>
<proteinExistence type="predicted"/>
<dbReference type="Pfam" id="PF00009">
    <property type="entry name" value="GTP_EFTU"/>
    <property type="match status" value="1"/>
</dbReference>
<dbReference type="InterPro" id="IPR050100">
    <property type="entry name" value="TRAFAC_GTPase_members"/>
</dbReference>
<gene>
    <name evidence="5" type="ORF">MONAX_5E029804</name>
</gene>
<keyword evidence="2" id="KW-0342">GTP-binding</keyword>
<dbReference type="AlphaFoldDB" id="A0A5E4D4M3"/>
<dbReference type="GO" id="GO:0005525">
    <property type="term" value="F:GTP binding"/>
    <property type="evidence" value="ECO:0007669"/>
    <property type="project" value="UniProtKB-KW"/>
</dbReference>
<dbReference type="Proteomes" id="UP000335636">
    <property type="component" value="Unassembled WGS sequence"/>
</dbReference>
<dbReference type="InterPro" id="IPR027417">
    <property type="entry name" value="P-loop_NTPase"/>
</dbReference>
<evidence type="ECO:0000256" key="3">
    <source>
        <dbReference type="ARBA" id="ARBA00049117"/>
    </source>
</evidence>
<dbReference type="SUPFAM" id="SSF52540">
    <property type="entry name" value="P-loop containing nucleoside triphosphate hydrolases"/>
    <property type="match status" value="1"/>
</dbReference>
<feature type="non-terminal residue" evidence="5">
    <location>
        <position position="111"/>
    </location>
</feature>
<organism evidence="5 6">
    <name type="scientific">Marmota monax</name>
    <name type="common">Woodchuck</name>
    <dbReference type="NCBI Taxonomy" id="9995"/>
    <lineage>
        <taxon>Eukaryota</taxon>
        <taxon>Metazoa</taxon>
        <taxon>Chordata</taxon>
        <taxon>Craniata</taxon>
        <taxon>Vertebrata</taxon>
        <taxon>Euteleostomi</taxon>
        <taxon>Mammalia</taxon>
        <taxon>Eutheria</taxon>
        <taxon>Euarchontoglires</taxon>
        <taxon>Glires</taxon>
        <taxon>Rodentia</taxon>
        <taxon>Sciuromorpha</taxon>
        <taxon>Sciuridae</taxon>
        <taxon>Xerinae</taxon>
        <taxon>Marmotini</taxon>
        <taxon>Marmota</taxon>
    </lineage>
</organism>
<evidence type="ECO:0000256" key="2">
    <source>
        <dbReference type="ARBA" id="ARBA00023134"/>
    </source>
</evidence>
<accession>A0A5E4D4M3</accession>
<dbReference type="InterPro" id="IPR000795">
    <property type="entry name" value="T_Tr_GTP-bd_dom"/>
</dbReference>
<reference evidence="5" key="1">
    <citation type="submission" date="2019-04" db="EMBL/GenBank/DDBJ databases">
        <authorList>
            <person name="Alioto T."/>
            <person name="Alioto T."/>
        </authorList>
    </citation>
    <scope>NUCLEOTIDE SEQUENCE [LARGE SCALE GENOMIC DNA]</scope>
</reference>
<feature type="domain" description="Tr-type G" evidence="4">
    <location>
        <begin position="18"/>
        <end position="89"/>
    </location>
</feature>
<evidence type="ECO:0000313" key="6">
    <source>
        <dbReference type="Proteomes" id="UP000335636"/>
    </source>
</evidence>
<dbReference type="GO" id="GO:0003924">
    <property type="term" value="F:GTPase activity"/>
    <property type="evidence" value="ECO:0007669"/>
    <property type="project" value="InterPro"/>
</dbReference>
<protein>
    <recommendedName>
        <fullName evidence="4">Tr-type G domain-containing protein</fullName>
    </recommendedName>
</protein>
<evidence type="ECO:0000256" key="1">
    <source>
        <dbReference type="ARBA" id="ARBA00022741"/>
    </source>
</evidence>
<keyword evidence="6" id="KW-1185">Reference proteome</keyword>
<name>A0A5E4D4M3_MARMO</name>
<dbReference type="Gene3D" id="3.40.50.300">
    <property type="entry name" value="P-loop containing nucleotide triphosphate hydrolases"/>
    <property type="match status" value="1"/>
</dbReference>
<keyword evidence="1" id="KW-0547">Nucleotide-binding</keyword>
<dbReference type="PANTHER" id="PTHR23115">
    <property type="entry name" value="TRANSLATION FACTOR"/>
    <property type="match status" value="1"/>
</dbReference>
<sequence>MWWTDKRTIEKFEKETAVMGKGSFIHAWVLDKLKAECECGVSIDIFLWKFEASNYVTIIDTPGQREFIKNMIIGHISGCAVLIFATGVGKFEAGISQKEKKYEYALLIYIL</sequence>
<comment type="caution">
    <text evidence="5">The sequence shown here is derived from an EMBL/GenBank/DDBJ whole genome shotgun (WGS) entry which is preliminary data.</text>
</comment>
<evidence type="ECO:0000313" key="5">
    <source>
        <dbReference type="EMBL" id="VTJ89055.1"/>
    </source>
</evidence>
<evidence type="ECO:0000259" key="4">
    <source>
        <dbReference type="Pfam" id="PF00009"/>
    </source>
</evidence>